<feature type="compositionally biased region" description="Polar residues" evidence="1">
    <location>
        <begin position="305"/>
        <end position="319"/>
    </location>
</feature>
<accession>U2THW5</accession>
<protein>
    <submittedName>
        <fullName evidence="3">Uncharacterized protein</fullName>
    </submittedName>
</protein>
<sequence>MAKKRGEIARIQRNALSAEEAERLFGTVDETGHTNEETARSQRRRRGQRGQGVDIDPLSDADPSGSNVEKVITRTAITFVIVLFVAVVALQVVTTVVRHASTANLAEDVNITNVATALQNGVEWGNGFTQFPTDYSVQEADENTHRIEVTVTDTSSKNALEAFSGAQIQAAAFSVNALLNPNINTVVYHVNVYEDENGKIQDAHLLGLVRPSGSMKTLMTFVWTKTTTVGGGVRFNCIITGLDDATAAQLQKAITSDNTPQGILSSILGNDGNDTTTTKVDEDDGADPRADGSSDGSSGTDASAKTSTTSQNQDTSLDASQPGGR</sequence>
<reference evidence="3 4" key="1">
    <citation type="submission" date="2013-08" db="EMBL/GenBank/DDBJ databases">
        <authorList>
            <person name="Durkin A.S."/>
            <person name="Haft D.R."/>
            <person name="McCorrison J."/>
            <person name="Torralba M."/>
            <person name="Gillis M."/>
            <person name="Haft D.H."/>
            <person name="Methe B."/>
            <person name="Sutton G."/>
            <person name="Nelson K.E."/>
        </authorList>
    </citation>
    <scope>NUCLEOTIDE SEQUENCE [LARGE SCALE GENOMIC DNA]</scope>
    <source>
        <strain evidence="3 4">F0195</strain>
    </source>
</reference>
<evidence type="ECO:0000313" key="4">
    <source>
        <dbReference type="Proteomes" id="UP000016638"/>
    </source>
</evidence>
<dbReference type="eggNOG" id="ENOG5033TMV">
    <property type="taxonomic scope" value="Bacteria"/>
</dbReference>
<organism evidence="3 4">
    <name type="scientific">Olsenella profusa F0195</name>
    <dbReference type="NCBI Taxonomy" id="1125712"/>
    <lineage>
        <taxon>Bacteria</taxon>
        <taxon>Bacillati</taxon>
        <taxon>Actinomycetota</taxon>
        <taxon>Coriobacteriia</taxon>
        <taxon>Coriobacteriales</taxon>
        <taxon>Atopobiaceae</taxon>
        <taxon>Olsenella</taxon>
    </lineage>
</organism>
<comment type="caution">
    <text evidence="3">The sequence shown here is derived from an EMBL/GenBank/DDBJ whole genome shotgun (WGS) entry which is preliminary data.</text>
</comment>
<dbReference type="RefSeq" id="WP_021727450.1">
    <property type="nucleotide sequence ID" value="NZ_AWEZ01000073.1"/>
</dbReference>
<keyword evidence="2" id="KW-0472">Membrane</keyword>
<keyword evidence="4" id="KW-1185">Reference proteome</keyword>
<evidence type="ECO:0000256" key="2">
    <source>
        <dbReference type="SAM" id="Phobius"/>
    </source>
</evidence>
<feature type="compositionally biased region" description="Low complexity" evidence="1">
    <location>
        <begin position="293"/>
        <end position="304"/>
    </location>
</feature>
<dbReference type="PATRIC" id="fig|1125712.3.peg.2496"/>
<dbReference type="Proteomes" id="UP000016638">
    <property type="component" value="Unassembled WGS sequence"/>
</dbReference>
<evidence type="ECO:0000313" key="3">
    <source>
        <dbReference type="EMBL" id="ERL06065.1"/>
    </source>
</evidence>
<dbReference type="OrthoDB" id="3181413at2"/>
<proteinExistence type="predicted"/>
<name>U2THW5_9ACTN</name>
<feature type="compositionally biased region" description="Polar residues" evidence="1">
    <location>
        <begin position="261"/>
        <end position="278"/>
    </location>
</feature>
<keyword evidence="2" id="KW-0812">Transmembrane</keyword>
<dbReference type="STRING" id="1125712.HMPREF1316_0828"/>
<gene>
    <name evidence="3" type="ORF">HMPREF1316_0828</name>
</gene>
<feature type="region of interest" description="Disordered" evidence="1">
    <location>
        <begin position="261"/>
        <end position="325"/>
    </location>
</feature>
<keyword evidence="2" id="KW-1133">Transmembrane helix</keyword>
<evidence type="ECO:0000256" key="1">
    <source>
        <dbReference type="SAM" id="MobiDB-lite"/>
    </source>
</evidence>
<feature type="compositionally biased region" description="Basic and acidic residues" evidence="1">
    <location>
        <begin position="30"/>
        <end position="40"/>
    </location>
</feature>
<dbReference type="AlphaFoldDB" id="U2THW5"/>
<dbReference type="EMBL" id="AWEZ01000073">
    <property type="protein sequence ID" value="ERL06065.1"/>
    <property type="molecule type" value="Genomic_DNA"/>
</dbReference>
<feature type="transmembrane region" description="Helical" evidence="2">
    <location>
        <begin position="76"/>
        <end position="97"/>
    </location>
</feature>
<feature type="region of interest" description="Disordered" evidence="1">
    <location>
        <begin position="22"/>
        <end position="66"/>
    </location>
</feature>